<gene>
    <name evidence="2" type="ORF">M431DRAFT_380559</name>
</gene>
<protein>
    <submittedName>
        <fullName evidence="2">Uncharacterized protein</fullName>
    </submittedName>
</protein>
<dbReference type="EMBL" id="KZ679678">
    <property type="protein sequence ID" value="PTB56540.1"/>
    <property type="molecule type" value="Genomic_DNA"/>
</dbReference>
<accession>A0A2T4AHH2</accession>
<dbReference type="GeneID" id="36623268"/>
<feature type="region of interest" description="Disordered" evidence="1">
    <location>
        <begin position="46"/>
        <end position="135"/>
    </location>
</feature>
<organism evidence="2 3">
    <name type="scientific">Trichoderma harzianum CBS 226.95</name>
    <dbReference type="NCBI Taxonomy" id="983964"/>
    <lineage>
        <taxon>Eukaryota</taxon>
        <taxon>Fungi</taxon>
        <taxon>Dikarya</taxon>
        <taxon>Ascomycota</taxon>
        <taxon>Pezizomycotina</taxon>
        <taxon>Sordariomycetes</taxon>
        <taxon>Hypocreomycetidae</taxon>
        <taxon>Hypocreales</taxon>
        <taxon>Hypocreaceae</taxon>
        <taxon>Trichoderma</taxon>
    </lineage>
</organism>
<dbReference type="AlphaFoldDB" id="A0A2T4AHH2"/>
<dbReference type="Proteomes" id="UP000241690">
    <property type="component" value="Unassembled WGS sequence"/>
</dbReference>
<sequence length="153" mass="16943">MTTFCEEANTVNTQLNSTPIDVSILQEPPTLPDSPVPIVAEVPIVSPTITPTTTPTITPTTSTSRVSRQRTSAQHNVEDSKARRQTRRKNKNKEKKEDKGKPDQRRPRNWKPKTTLVAGKPVVSRRPSRRNAESALWFLDGSGRACSIAASSR</sequence>
<reference evidence="2 3" key="1">
    <citation type="submission" date="2016-07" db="EMBL/GenBank/DDBJ databases">
        <title>Multiple horizontal gene transfer events from other fungi enriched the ability of initially mycotrophic Trichoderma (Ascomycota) to feed on dead plant biomass.</title>
        <authorList>
            <consortium name="DOE Joint Genome Institute"/>
            <person name="Aerts A."/>
            <person name="Atanasova L."/>
            <person name="Chenthamara K."/>
            <person name="Zhang J."/>
            <person name="Grujic M."/>
            <person name="Henrissat B."/>
            <person name="Kuo A."/>
            <person name="Salamov A."/>
            <person name="Lipzen A."/>
            <person name="Labutti K."/>
            <person name="Barry K."/>
            <person name="Miao Y."/>
            <person name="Rahimi M.J."/>
            <person name="Shen Q."/>
            <person name="Grigoriev I.V."/>
            <person name="Kubicek C.P."/>
            <person name="Druzhinina I.S."/>
        </authorList>
    </citation>
    <scope>NUCLEOTIDE SEQUENCE [LARGE SCALE GENOMIC DNA]</scope>
    <source>
        <strain evidence="2 3">CBS 226.95</strain>
    </source>
</reference>
<name>A0A2T4AHH2_TRIHA</name>
<keyword evidence="3" id="KW-1185">Reference proteome</keyword>
<evidence type="ECO:0000256" key="1">
    <source>
        <dbReference type="SAM" id="MobiDB-lite"/>
    </source>
</evidence>
<feature type="compositionally biased region" description="Basic residues" evidence="1">
    <location>
        <begin position="83"/>
        <end position="93"/>
    </location>
</feature>
<feature type="compositionally biased region" description="Low complexity" evidence="1">
    <location>
        <begin position="46"/>
        <end position="72"/>
    </location>
</feature>
<dbReference type="RefSeq" id="XP_024776217.1">
    <property type="nucleotide sequence ID" value="XM_024914702.1"/>
</dbReference>
<feature type="compositionally biased region" description="Basic and acidic residues" evidence="1">
    <location>
        <begin position="94"/>
        <end position="106"/>
    </location>
</feature>
<proteinExistence type="predicted"/>
<evidence type="ECO:0000313" key="2">
    <source>
        <dbReference type="EMBL" id="PTB56540.1"/>
    </source>
</evidence>
<evidence type="ECO:0000313" key="3">
    <source>
        <dbReference type="Proteomes" id="UP000241690"/>
    </source>
</evidence>